<dbReference type="Proteomes" id="UP001605036">
    <property type="component" value="Unassembled WGS sequence"/>
</dbReference>
<proteinExistence type="predicted"/>
<dbReference type="AlphaFoldDB" id="A0ABD1ZJ31"/>
<keyword evidence="2" id="KW-1185">Reference proteome</keyword>
<reference evidence="1 2" key="1">
    <citation type="submission" date="2024-09" db="EMBL/GenBank/DDBJ databases">
        <title>Chromosome-scale assembly of Riccia fluitans.</title>
        <authorList>
            <person name="Paukszto L."/>
            <person name="Sawicki J."/>
            <person name="Karawczyk K."/>
            <person name="Piernik-Szablinska J."/>
            <person name="Szczecinska M."/>
            <person name="Mazdziarz M."/>
        </authorList>
    </citation>
    <scope>NUCLEOTIDE SEQUENCE [LARGE SCALE GENOMIC DNA]</scope>
    <source>
        <strain evidence="1">Rf_01</strain>
        <tissue evidence="1">Aerial parts of the thallus</tissue>
    </source>
</reference>
<accession>A0ABD1ZJ31</accession>
<protein>
    <submittedName>
        <fullName evidence="1">Uncharacterized protein</fullName>
    </submittedName>
</protein>
<name>A0ABD1ZJ31_9MARC</name>
<comment type="caution">
    <text evidence="1">The sequence shown here is derived from an EMBL/GenBank/DDBJ whole genome shotgun (WGS) entry which is preliminary data.</text>
</comment>
<evidence type="ECO:0000313" key="2">
    <source>
        <dbReference type="Proteomes" id="UP001605036"/>
    </source>
</evidence>
<gene>
    <name evidence="1" type="ORF">R1flu_019595</name>
</gene>
<sequence>MVRAGAFVVAAGPRLLTEQGKLDDDGTGPDRTGYICLQASRFPSNHSPPAVYYASDDLKPVGFYPEAPFVRPRFWRYF</sequence>
<evidence type="ECO:0000313" key="1">
    <source>
        <dbReference type="EMBL" id="KAL2651467.1"/>
    </source>
</evidence>
<dbReference type="EMBL" id="JBHFFA010000001">
    <property type="protein sequence ID" value="KAL2651467.1"/>
    <property type="molecule type" value="Genomic_DNA"/>
</dbReference>
<organism evidence="1 2">
    <name type="scientific">Riccia fluitans</name>
    <dbReference type="NCBI Taxonomy" id="41844"/>
    <lineage>
        <taxon>Eukaryota</taxon>
        <taxon>Viridiplantae</taxon>
        <taxon>Streptophyta</taxon>
        <taxon>Embryophyta</taxon>
        <taxon>Marchantiophyta</taxon>
        <taxon>Marchantiopsida</taxon>
        <taxon>Marchantiidae</taxon>
        <taxon>Marchantiales</taxon>
        <taxon>Ricciaceae</taxon>
        <taxon>Riccia</taxon>
    </lineage>
</organism>